<gene>
    <name evidence="1" type="ORF">PPSIR1_34472</name>
</gene>
<dbReference type="STRING" id="391625.PPSIR1_34472"/>
<reference evidence="1 2" key="1">
    <citation type="submission" date="2007-06" db="EMBL/GenBank/DDBJ databases">
        <authorList>
            <person name="Shimkets L."/>
            <person name="Ferriera S."/>
            <person name="Johnson J."/>
            <person name="Kravitz S."/>
            <person name="Beeson K."/>
            <person name="Sutton G."/>
            <person name="Rogers Y.-H."/>
            <person name="Friedman R."/>
            <person name="Frazier M."/>
            <person name="Venter J.C."/>
        </authorList>
    </citation>
    <scope>NUCLEOTIDE SEQUENCE [LARGE SCALE GENOMIC DNA]</scope>
    <source>
        <strain evidence="1 2">SIR-1</strain>
    </source>
</reference>
<dbReference type="Proteomes" id="UP000005801">
    <property type="component" value="Unassembled WGS sequence"/>
</dbReference>
<proteinExistence type="predicted"/>
<dbReference type="EMBL" id="ABCS01000035">
    <property type="protein sequence ID" value="EDM78130.1"/>
    <property type="molecule type" value="Genomic_DNA"/>
</dbReference>
<organism evidence="1 2">
    <name type="scientific">Plesiocystis pacifica SIR-1</name>
    <dbReference type="NCBI Taxonomy" id="391625"/>
    <lineage>
        <taxon>Bacteria</taxon>
        <taxon>Pseudomonadati</taxon>
        <taxon>Myxococcota</taxon>
        <taxon>Polyangia</taxon>
        <taxon>Nannocystales</taxon>
        <taxon>Nannocystaceae</taxon>
        <taxon>Plesiocystis</taxon>
    </lineage>
</organism>
<evidence type="ECO:0000313" key="1">
    <source>
        <dbReference type="EMBL" id="EDM78130.1"/>
    </source>
</evidence>
<dbReference type="AlphaFoldDB" id="A6G7Q2"/>
<comment type="caution">
    <text evidence="1">The sequence shown here is derived from an EMBL/GenBank/DDBJ whole genome shotgun (WGS) entry which is preliminary data.</text>
</comment>
<name>A6G7Q2_9BACT</name>
<keyword evidence="2" id="KW-1185">Reference proteome</keyword>
<sequence>MYRYTPAVDVHLPCPPLREWLPARLEGQQVGAWVHGRRVPRTLRRTLTQWPRLTSEASASGERASAVELAQLDALIFGVRLERADPPSACVELLRPGALIIELAQPRARPLRHLLGAQLRPSKVAQLSQARALHWLERGCYALEQWQSVDPQGVLVTLARVR</sequence>
<evidence type="ECO:0000313" key="2">
    <source>
        <dbReference type="Proteomes" id="UP000005801"/>
    </source>
</evidence>
<accession>A6G7Q2</accession>
<protein>
    <submittedName>
        <fullName evidence="1">Uncharacterized protein</fullName>
    </submittedName>
</protein>